<gene>
    <name evidence="1" type="ORF">OPT61_g3090</name>
</gene>
<protein>
    <submittedName>
        <fullName evidence="1">Uncharacterized protein</fullName>
    </submittedName>
</protein>
<sequence>MSIEAALAEADAADARNELCYATIAKKHGVDRSTLSRRHRGIIKSREEADLTRRHLSPQQEYELCEYIEELSEQALPPTRQMIQNFAAEMAREYVGDAWVSRFIEHHRDTLLYKWTTAMDAQRHRADSPDKYKHYFNLLHSKITEYSIEPRHTYNMDEKGFAIGLIHRSKRVFSKASWKAKKNRKSLQDGNREWVSVIATVCADGSVLSPGVIFAGMDNVLQSTWVDAIEVGKHSVFTTATPSGWSNDEVGLAWLEQVFQRETEQKTRNSWRLLIVDGHGSHITRSFIDYCNLHRILLLIYPPHSTHTLQPLDVVCFSPLSTNYSKASTQLLHETQGLVGIKKSDFFDLFHTAWMKTFTKNLILKAFEATGIWPPNAAIVLDRFKSVQRESPHTPSPAREEGWQQLETLYRQSVPDTTTKPARKLRRSLHYLSAQNQLLRLENKGFRKQISKRGTSKKKLVKLPLQPTRTYYSEAVFWSPRKIHEARQRLKENHRKQLEEAAQKARDKQEQAEKKLCDEQEKQQRRVERERVQKANRERKAAEKLERERKKQERDAAKLLQPASTTKPKVPKKRLTKPVPKKRRVGGAVRSRVVAVPPRAPEPKRTRNGRKSALPEKFW</sequence>
<keyword evidence="2" id="KW-1185">Reference proteome</keyword>
<proteinExistence type="predicted"/>
<evidence type="ECO:0000313" key="1">
    <source>
        <dbReference type="EMBL" id="KAJ8115208.1"/>
    </source>
</evidence>
<comment type="caution">
    <text evidence="1">The sequence shown here is derived from an EMBL/GenBank/DDBJ whole genome shotgun (WGS) entry which is preliminary data.</text>
</comment>
<accession>A0ACC2IJ63</accession>
<organism evidence="1 2">
    <name type="scientific">Boeremia exigua</name>
    <dbReference type="NCBI Taxonomy" id="749465"/>
    <lineage>
        <taxon>Eukaryota</taxon>
        <taxon>Fungi</taxon>
        <taxon>Dikarya</taxon>
        <taxon>Ascomycota</taxon>
        <taxon>Pezizomycotina</taxon>
        <taxon>Dothideomycetes</taxon>
        <taxon>Pleosporomycetidae</taxon>
        <taxon>Pleosporales</taxon>
        <taxon>Pleosporineae</taxon>
        <taxon>Didymellaceae</taxon>
        <taxon>Boeremia</taxon>
    </lineage>
</organism>
<name>A0ACC2IJ63_9PLEO</name>
<reference evidence="1" key="1">
    <citation type="submission" date="2022-11" db="EMBL/GenBank/DDBJ databases">
        <title>Genome Sequence of Boeremia exigua.</title>
        <authorList>
            <person name="Buettner E."/>
        </authorList>
    </citation>
    <scope>NUCLEOTIDE SEQUENCE</scope>
    <source>
        <strain evidence="1">CU02</strain>
    </source>
</reference>
<evidence type="ECO:0000313" key="2">
    <source>
        <dbReference type="Proteomes" id="UP001153331"/>
    </source>
</evidence>
<dbReference type="EMBL" id="JAPHNI010000152">
    <property type="protein sequence ID" value="KAJ8115208.1"/>
    <property type="molecule type" value="Genomic_DNA"/>
</dbReference>
<dbReference type="Proteomes" id="UP001153331">
    <property type="component" value="Unassembled WGS sequence"/>
</dbReference>